<evidence type="ECO:0000313" key="1">
    <source>
        <dbReference type="EMBL" id="KAJ0208510.1"/>
    </source>
</evidence>
<dbReference type="InterPro" id="IPR036322">
    <property type="entry name" value="WD40_repeat_dom_sf"/>
</dbReference>
<sequence length="439" mass="49091">MLWVLKVRAHNESCRAVRFINEGRVILIGSPDCSIIATDIETGPPVARLENSHKKAVNMLVNLTETTIASRGDEGHIKYITDMIFEPDSMKLLGPSGDGTLSVCNLRSSKVQTQSEFFEDEPLSMVIMKRVIIECRRGLSLEPKMVSSDASSIPQSKQTNNDILLVLATLLHAKDMQVELETHVKEENFSKKLDSLLLGVCQDFKYEMMNIAFNMDENTTGEDVEHNPKVSVHVDDAAVLCEVDVHDENTYDDFIPVFEDLKQSLTSCLSKQGDKDSEDCLDLDPSKSNWILNSTKDKTSNDDVGVTVVDPDETMPEYEGFTIDEKELENAEGGGGIDFVRLELPSSPIERVSLLGVAFNIIMKTEKGGGTINLEPCLTQGLYKSYASYCIFNNRCYWSGNIDTVTKLIDLESLSGVTKEEWRQVRHTFKKNQHISCLQ</sequence>
<name>A0A9R1XBU5_LACSA</name>
<gene>
    <name evidence="1" type="ORF">LSAT_V11C500295720</name>
</gene>
<reference evidence="1 2" key="1">
    <citation type="journal article" date="2017" name="Nat. Commun.">
        <title>Genome assembly with in vitro proximity ligation data and whole-genome triplication in lettuce.</title>
        <authorList>
            <person name="Reyes-Chin-Wo S."/>
            <person name="Wang Z."/>
            <person name="Yang X."/>
            <person name="Kozik A."/>
            <person name="Arikit S."/>
            <person name="Song C."/>
            <person name="Xia L."/>
            <person name="Froenicke L."/>
            <person name="Lavelle D.O."/>
            <person name="Truco M.J."/>
            <person name="Xia R."/>
            <person name="Zhu S."/>
            <person name="Xu C."/>
            <person name="Xu H."/>
            <person name="Xu X."/>
            <person name="Cox K."/>
            <person name="Korf I."/>
            <person name="Meyers B.C."/>
            <person name="Michelmore R.W."/>
        </authorList>
    </citation>
    <scope>NUCLEOTIDE SEQUENCE [LARGE SCALE GENOMIC DNA]</scope>
    <source>
        <strain evidence="2">cv. Salinas</strain>
        <tissue evidence="1">Seedlings</tissue>
    </source>
</reference>
<dbReference type="AlphaFoldDB" id="A0A9R1XBU5"/>
<dbReference type="SUPFAM" id="SSF50978">
    <property type="entry name" value="WD40 repeat-like"/>
    <property type="match status" value="1"/>
</dbReference>
<accession>A0A9R1XBU5</accession>
<comment type="caution">
    <text evidence="1">The sequence shown here is derived from an EMBL/GenBank/DDBJ whole genome shotgun (WGS) entry which is preliminary data.</text>
</comment>
<proteinExistence type="predicted"/>
<evidence type="ECO:0000313" key="2">
    <source>
        <dbReference type="Proteomes" id="UP000235145"/>
    </source>
</evidence>
<dbReference type="InterPro" id="IPR015943">
    <property type="entry name" value="WD40/YVTN_repeat-like_dom_sf"/>
</dbReference>
<dbReference type="Proteomes" id="UP000235145">
    <property type="component" value="Unassembled WGS sequence"/>
</dbReference>
<dbReference type="Gene3D" id="2.130.10.10">
    <property type="entry name" value="YVTN repeat-like/Quinoprotein amine dehydrogenase"/>
    <property type="match status" value="1"/>
</dbReference>
<dbReference type="EMBL" id="NBSK02000005">
    <property type="protein sequence ID" value="KAJ0208510.1"/>
    <property type="molecule type" value="Genomic_DNA"/>
</dbReference>
<organism evidence="1 2">
    <name type="scientific">Lactuca sativa</name>
    <name type="common">Garden lettuce</name>
    <dbReference type="NCBI Taxonomy" id="4236"/>
    <lineage>
        <taxon>Eukaryota</taxon>
        <taxon>Viridiplantae</taxon>
        <taxon>Streptophyta</taxon>
        <taxon>Embryophyta</taxon>
        <taxon>Tracheophyta</taxon>
        <taxon>Spermatophyta</taxon>
        <taxon>Magnoliopsida</taxon>
        <taxon>eudicotyledons</taxon>
        <taxon>Gunneridae</taxon>
        <taxon>Pentapetalae</taxon>
        <taxon>asterids</taxon>
        <taxon>campanulids</taxon>
        <taxon>Asterales</taxon>
        <taxon>Asteraceae</taxon>
        <taxon>Cichorioideae</taxon>
        <taxon>Cichorieae</taxon>
        <taxon>Lactucinae</taxon>
        <taxon>Lactuca</taxon>
    </lineage>
</organism>
<protein>
    <submittedName>
        <fullName evidence="1">Uncharacterized protein</fullName>
    </submittedName>
</protein>
<keyword evidence="2" id="KW-1185">Reference proteome</keyword>